<dbReference type="Pfam" id="PF00528">
    <property type="entry name" value="BPD_transp_1"/>
    <property type="match status" value="1"/>
</dbReference>
<dbReference type="InterPro" id="IPR000515">
    <property type="entry name" value="MetI-like"/>
</dbReference>
<organism evidence="10 11">
    <name type="scientific">Nostoc punctiforme FACHB-252</name>
    <dbReference type="NCBI Taxonomy" id="1357509"/>
    <lineage>
        <taxon>Bacteria</taxon>
        <taxon>Bacillati</taxon>
        <taxon>Cyanobacteriota</taxon>
        <taxon>Cyanophyceae</taxon>
        <taxon>Nostocales</taxon>
        <taxon>Nostocaceae</taxon>
        <taxon>Nostoc</taxon>
    </lineage>
</organism>
<evidence type="ECO:0000256" key="1">
    <source>
        <dbReference type="ARBA" id="ARBA00004651"/>
    </source>
</evidence>
<feature type="transmembrane region" description="Helical" evidence="8">
    <location>
        <begin position="160"/>
        <end position="179"/>
    </location>
</feature>
<feature type="transmembrane region" description="Helical" evidence="8">
    <location>
        <begin position="233"/>
        <end position="252"/>
    </location>
</feature>
<dbReference type="PROSITE" id="PS50928">
    <property type="entry name" value="ABC_TM1"/>
    <property type="match status" value="1"/>
</dbReference>
<evidence type="ECO:0000259" key="9">
    <source>
        <dbReference type="PROSITE" id="PS50928"/>
    </source>
</evidence>
<evidence type="ECO:0000256" key="6">
    <source>
        <dbReference type="ARBA" id="ARBA00022989"/>
    </source>
</evidence>
<keyword evidence="5 8" id="KW-0812">Transmembrane</keyword>
<evidence type="ECO:0000313" key="11">
    <source>
        <dbReference type="Proteomes" id="UP000606396"/>
    </source>
</evidence>
<evidence type="ECO:0000313" key="10">
    <source>
        <dbReference type="EMBL" id="MBD2610960.1"/>
    </source>
</evidence>
<dbReference type="CDD" id="cd06261">
    <property type="entry name" value="TM_PBP2"/>
    <property type="match status" value="1"/>
</dbReference>
<keyword evidence="3" id="KW-0813">Transport</keyword>
<comment type="caution">
    <text evidence="10">The sequence shown here is derived from an EMBL/GenBank/DDBJ whole genome shotgun (WGS) entry which is preliminary data.</text>
</comment>
<reference evidence="10 11" key="1">
    <citation type="journal article" date="2020" name="ISME J.">
        <title>Comparative genomics reveals insights into cyanobacterial evolution and habitat adaptation.</title>
        <authorList>
            <person name="Chen M.Y."/>
            <person name="Teng W.K."/>
            <person name="Zhao L."/>
            <person name="Hu C.X."/>
            <person name="Zhou Y.K."/>
            <person name="Han B.P."/>
            <person name="Song L.R."/>
            <person name="Shu W.S."/>
        </authorList>
    </citation>
    <scope>NUCLEOTIDE SEQUENCE [LARGE SCALE GENOMIC DNA]</scope>
    <source>
        <strain evidence="10 11">FACHB-252</strain>
    </source>
</reference>
<dbReference type="Gene3D" id="1.10.3720.10">
    <property type="entry name" value="MetI-like"/>
    <property type="match status" value="1"/>
</dbReference>
<sequence>MTKSNIQSKNRFDSGANRNFDLSIDKRYNLDKIFAIATWAATLFALLVLAILLIDILTDGLGRLNWSFLTSFSSRRASASGILAPLVGTIWLLVITALISFPLGVGAGIFLEEYAEDNWFTQLIEINIANLAAVPSIIYGLLGLQIFVRIMEPITQGRTVLAGALTLSLLILPIIIITTREALRSVPDSLRQAGFALGANRWQIIREQIFPIALPGILTGTILALSRAIGETAPLIVIGAVGFITFLPELSLKGLQSSFTALPIQIFDWVSRPQTDFHQNAAAGIIILMIVLLLMNSTAIYLRNKFQQSR</sequence>
<keyword evidence="7 8" id="KW-0472">Membrane</keyword>
<dbReference type="InterPro" id="IPR035906">
    <property type="entry name" value="MetI-like_sf"/>
</dbReference>
<dbReference type="EMBL" id="JACJTC010000004">
    <property type="protein sequence ID" value="MBD2610960.1"/>
    <property type="molecule type" value="Genomic_DNA"/>
</dbReference>
<keyword evidence="6 8" id="KW-1133">Transmembrane helix</keyword>
<keyword evidence="11" id="KW-1185">Reference proteome</keyword>
<dbReference type="PANTHER" id="PTHR43470">
    <property type="entry name" value="PHOSPHATE TRANSPORT SYSTEM PERMEASE PROTEIN PSTA-RELATED"/>
    <property type="match status" value="1"/>
</dbReference>
<feature type="transmembrane region" description="Helical" evidence="8">
    <location>
        <begin position="33"/>
        <end position="58"/>
    </location>
</feature>
<evidence type="ECO:0000256" key="7">
    <source>
        <dbReference type="ARBA" id="ARBA00023136"/>
    </source>
</evidence>
<evidence type="ECO:0000256" key="3">
    <source>
        <dbReference type="ARBA" id="ARBA00022448"/>
    </source>
</evidence>
<dbReference type="RefSeq" id="WP_190948819.1">
    <property type="nucleotide sequence ID" value="NZ_JACJTC010000004.1"/>
</dbReference>
<protein>
    <recommendedName>
        <fullName evidence="8">Phosphate transport system permease protein PstA</fullName>
    </recommendedName>
</protein>
<comment type="subcellular location">
    <subcellularLocation>
        <location evidence="1 8">Cell membrane</location>
        <topology evidence="1 8">Multi-pass membrane protein</topology>
    </subcellularLocation>
</comment>
<proteinExistence type="inferred from homology"/>
<dbReference type="Proteomes" id="UP000606396">
    <property type="component" value="Unassembled WGS sequence"/>
</dbReference>
<name>A0ABR8H728_NOSPU</name>
<dbReference type="PANTHER" id="PTHR43470:SF5">
    <property type="entry name" value="PHOSPHATE TRANSPORT SYSTEM PERMEASE PROTEIN PSTA"/>
    <property type="match status" value="1"/>
</dbReference>
<feature type="domain" description="ABC transmembrane type-1" evidence="9">
    <location>
        <begin position="86"/>
        <end position="298"/>
    </location>
</feature>
<feature type="transmembrane region" description="Helical" evidence="8">
    <location>
        <begin position="209"/>
        <end position="226"/>
    </location>
</feature>
<accession>A0ABR8H728</accession>
<evidence type="ECO:0000256" key="5">
    <source>
        <dbReference type="ARBA" id="ARBA00022692"/>
    </source>
</evidence>
<evidence type="ECO:0000256" key="8">
    <source>
        <dbReference type="RuleBase" id="RU363043"/>
    </source>
</evidence>
<evidence type="ECO:0000256" key="4">
    <source>
        <dbReference type="ARBA" id="ARBA00022475"/>
    </source>
</evidence>
<dbReference type="SUPFAM" id="SSF161098">
    <property type="entry name" value="MetI-like"/>
    <property type="match status" value="1"/>
</dbReference>
<feature type="transmembrane region" description="Helical" evidence="8">
    <location>
        <begin position="123"/>
        <end position="148"/>
    </location>
</feature>
<dbReference type="InterPro" id="IPR005672">
    <property type="entry name" value="Phosphate_PstA"/>
</dbReference>
<feature type="transmembrane region" description="Helical" evidence="8">
    <location>
        <begin position="281"/>
        <end position="302"/>
    </location>
</feature>
<gene>
    <name evidence="10" type="primary">pstA</name>
    <name evidence="10" type="ORF">H6G94_06720</name>
</gene>
<comment type="similarity">
    <text evidence="2 8">Belongs to the binding-protein-dependent transport system permease family. CysTW subfamily.</text>
</comment>
<keyword evidence="4 8" id="KW-1003">Cell membrane</keyword>
<feature type="transmembrane region" description="Helical" evidence="8">
    <location>
        <begin position="79"/>
        <end position="103"/>
    </location>
</feature>
<dbReference type="NCBIfam" id="TIGR00974">
    <property type="entry name" value="3a0107s02c"/>
    <property type="match status" value="1"/>
</dbReference>
<evidence type="ECO:0000256" key="2">
    <source>
        <dbReference type="ARBA" id="ARBA00007069"/>
    </source>
</evidence>